<dbReference type="Proteomes" id="UP001589834">
    <property type="component" value="Unassembled WGS sequence"/>
</dbReference>
<sequence length="519" mass="55708">MPSSSRLLSRRHALRLAAWGAAAVTAPWARASNPPANTTDTAAIWRALSRLGYGPTPALIAQVQQAGGAQAWALAAIDAAFAASQAPIQLGGLPGDFDAPLPEIFERTAAERKARREQREAKGNAVAGPTAPPPAMTAPASAAPPAPSALRVTEPLRYIAAVARQSAAWKLLAASRPDLEHPLLARMSEFWFNHLNVSIDKGTVRPFAGHYQAQAIRGHALGRFEHLLLASARHPAMLYYLDQVQSVAEGTLQGPQRRGLNENYARELMELHTLGVNGGYSQSDVRELARVLTGWTVGPRQPDGFRFAPRGHDTGVKTVLGQRFGGNPDPRTGEAEGVAAIRMLAAHPATARRIALRLAQWFVADAPPPALVGELASSFQSSGGDTRALLRTLVGSSAFWDPAHNLFKTPYDYASSALAATGGPQDEREINQTLGLLQNAGQGVLRWPTPDGYKTDRATWLAPEALTHRADYALALARRRPAVDFLDAFMQPATLRQIDAQPPALRAGLLLASREFMSK</sequence>
<dbReference type="RefSeq" id="WP_377484112.1">
    <property type="nucleotide sequence ID" value="NZ_JBHLTN010000029.1"/>
</dbReference>
<comment type="caution">
    <text evidence="3">The sequence shown here is derived from an EMBL/GenBank/DDBJ whole genome shotgun (WGS) entry which is preliminary data.</text>
</comment>
<organism evidence="3 4">
    <name type="scientific">Ottowia pentelensis</name>
    <dbReference type="NCBI Taxonomy" id="511108"/>
    <lineage>
        <taxon>Bacteria</taxon>
        <taxon>Pseudomonadati</taxon>
        <taxon>Pseudomonadota</taxon>
        <taxon>Betaproteobacteria</taxon>
        <taxon>Burkholderiales</taxon>
        <taxon>Comamonadaceae</taxon>
        <taxon>Ottowia</taxon>
    </lineage>
</organism>
<feature type="region of interest" description="Disordered" evidence="1">
    <location>
        <begin position="111"/>
        <end position="146"/>
    </location>
</feature>
<protein>
    <submittedName>
        <fullName evidence="3">DUF1800 family protein</fullName>
    </submittedName>
</protein>
<feature type="signal peptide" evidence="2">
    <location>
        <begin position="1"/>
        <end position="31"/>
    </location>
</feature>
<dbReference type="InterPro" id="IPR006311">
    <property type="entry name" value="TAT_signal"/>
</dbReference>
<evidence type="ECO:0000256" key="1">
    <source>
        <dbReference type="SAM" id="MobiDB-lite"/>
    </source>
</evidence>
<reference evidence="3 4" key="1">
    <citation type="submission" date="2024-09" db="EMBL/GenBank/DDBJ databases">
        <authorList>
            <person name="Sun Q."/>
            <person name="Mori K."/>
        </authorList>
    </citation>
    <scope>NUCLEOTIDE SEQUENCE [LARGE SCALE GENOMIC DNA]</scope>
    <source>
        <strain evidence="3 4">NCAIM B.02336</strain>
    </source>
</reference>
<name>A0ABV6PXM1_9BURK</name>
<dbReference type="Pfam" id="PF08811">
    <property type="entry name" value="DUF1800"/>
    <property type="match status" value="1"/>
</dbReference>
<gene>
    <name evidence="3" type="ORF">ACFFGG_14770</name>
</gene>
<keyword evidence="4" id="KW-1185">Reference proteome</keyword>
<evidence type="ECO:0000313" key="3">
    <source>
        <dbReference type="EMBL" id="MFC0593813.1"/>
    </source>
</evidence>
<evidence type="ECO:0000313" key="4">
    <source>
        <dbReference type="Proteomes" id="UP001589834"/>
    </source>
</evidence>
<dbReference type="EMBL" id="JBHLTN010000029">
    <property type="protein sequence ID" value="MFC0593813.1"/>
    <property type="molecule type" value="Genomic_DNA"/>
</dbReference>
<proteinExistence type="predicted"/>
<dbReference type="PROSITE" id="PS51318">
    <property type="entry name" value="TAT"/>
    <property type="match status" value="1"/>
</dbReference>
<accession>A0ABV6PXM1</accession>
<feature type="chain" id="PRO_5045415991" evidence="2">
    <location>
        <begin position="32"/>
        <end position="519"/>
    </location>
</feature>
<evidence type="ECO:0000256" key="2">
    <source>
        <dbReference type="SAM" id="SignalP"/>
    </source>
</evidence>
<dbReference type="InterPro" id="IPR014917">
    <property type="entry name" value="DUF1800"/>
</dbReference>
<keyword evidence="2" id="KW-0732">Signal</keyword>
<feature type="compositionally biased region" description="Basic and acidic residues" evidence="1">
    <location>
        <begin position="111"/>
        <end position="122"/>
    </location>
</feature>
<feature type="compositionally biased region" description="Pro residues" evidence="1">
    <location>
        <begin position="130"/>
        <end position="146"/>
    </location>
</feature>